<dbReference type="PANTHER" id="PTHR24126:SF14">
    <property type="entry name" value="ANK_REP_REGION DOMAIN-CONTAINING PROTEIN"/>
    <property type="match status" value="1"/>
</dbReference>
<dbReference type="SMART" id="SM00248">
    <property type="entry name" value="ANK"/>
    <property type="match status" value="3"/>
</dbReference>
<proteinExistence type="predicted"/>
<dbReference type="PANTHER" id="PTHR24126">
    <property type="entry name" value="ANKYRIN REPEAT, PH AND SEC7 DOMAIN CONTAINING PROTEIN SECG-RELATED"/>
    <property type="match status" value="1"/>
</dbReference>
<evidence type="ECO:0000313" key="4">
    <source>
        <dbReference type="EMBL" id="TKR81305.1"/>
    </source>
</evidence>
<gene>
    <name evidence="4" type="ORF">L596_015195</name>
</gene>
<dbReference type="AlphaFoldDB" id="A0A4V6A302"/>
<dbReference type="EMBL" id="AZBU02000004">
    <property type="protein sequence ID" value="TKR81305.1"/>
    <property type="molecule type" value="Genomic_DNA"/>
</dbReference>
<name>A0A4V6A302_STECR</name>
<protein>
    <submittedName>
        <fullName evidence="4">Uncharacterized protein</fullName>
    </submittedName>
</protein>
<reference evidence="4" key="3">
    <citation type="journal article" date="2019" name="G3 (Bethesda)">
        <title>Hybrid Assembly of the Genome of the Entomopathogenic Nematode Steinernema carpocapsae Identifies the X-Chromosome.</title>
        <authorList>
            <person name="Serra L."/>
            <person name="Macchietto M."/>
            <person name="Macias-Munoz A."/>
            <person name="McGill C.J."/>
            <person name="Rodriguez I.M."/>
            <person name="Rodriguez B."/>
            <person name="Murad R."/>
            <person name="Mortazavi A."/>
        </authorList>
    </citation>
    <scope>NUCLEOTIDE SEQUENCE</scope>
    <source>
        <strain evidence="4">ALL</strain>
    </source>
</reference>
<reference evidence="4" key="2">
    <citation type="journal article" date="2015" name="Genome Biol.">
        <title>Comparative genomics of Steinernema reveals deeply conserved gene regulatory networks.</title>
        <authorList>
            <person name="Dillman A.R."/>
            <person name="Macchietto M."/>
            <person name="Porter C.F."/>
            <person name="Rogers A."/>
            <person name="Williams B."/>
            <person name="Antoshechkin I."/>
            <person name="Lee M.M."/>
            <person name="Goodwin Z."/>
            <person name="Lu X."/>
            <person name="Lewis E.E."/>
            <person name="Goodrich-Blair H."/>
            <person name="Stock S.P."/>
            <person name="Adams B.J."/>
            <person name="Sternberg P.W."/>
            <person name="Mortazavi A."/>
        </authorList>
    </citation>
    <scope>NUCLEOTIDE SEQUENCE [LARGE SCALE GENOMIC DNA]</scope>
    <source>
        <strain evidence="4">ALL</strain>
    </source>
</reference>
<dbReference type="SUPFAM" id="SSF48403">
    <property type="entry name" value="Ankyrin repeat"/>
    <property type="match status" value="1"/>
</dbReference>
<organism evidence="4">
    <name type="scientific">Steinernema carpocapsae</name>
    <name type="common">Entomopathogenic nematode</name>
    <dbReference type="NCBI Taxonomy" id="34508"/>
    <lineage>
        <taxon>Eukaryota</taxon>
        <taxon>Metazoa</taxon>
        <taxon>Ecdysozoa</taxon>
        <taxon>Nematoda</taxon>
        <taxon>Chromadorea</taxon>
        <taxon>Rhabditida</taxon>
        <taxon>Tylenchina</taxon>
        <taxon>Panagrolaimomorpha</taxon>
        <taxon>Strongyloidoidea</taxon>
        <taxon>Steinernematidae</taxon>
        <taxon>Steinernema</taxon>
    </lineage>
</organism>
<evidence type="ECO:0000256" key="1">
    <source>
        <dbReference type="ARBA" id="ARBA00022737"/>
    </source>
</evidence>
<sequence>MHATAPGIVHSPHLPAHRNLRSLNAPLNPSPRRATISPSTPATVVAKSENQLENLMHNLRTIQARSITANMMLPPGFREKLEAVDINERDSSGETMLIAVLRLIENDQERIKYVKLLIEQGANINICDSREHRTPIMICSMENRVREGKIITRKKGCNLHLQDRLGNTAIMYAAMKGNNELMEEMIDVLSKDWGLSALQLKNCMGNNAEDLAIRNGHHRCARMVQSQRLHMLSCLNRQMDMVGRIGSRQWNAFAAVYRCLDKWKPRPRRNSEESISSTALEHIPRRRKKSL</sequence>
<evidence type="ECO:0000256" key="3">
    <source>
        <dbReference type="SAM" id="MobiDB-lite"/>
    </source>
</evidence>
<feature type="region of interest" description="Disordered" evidence="3">
    <location>
        <begin position="266"/>
        <end position="291"/>
    </location>
</feature>
<accession>A0A4V6A302</accession>
<dbReference type="STRING" id="34508.A0A4V6A302"/>
<keyword evidence="2" id="KW-0040">ANK repeat</keyword>
<dbReference type="Gene3D" id="1.25.40.20">
    <property type="entry name" value="Ankyrin repeat-containing domain"/>
    <property type="match status" value="1"/>
</dbReference>
<dbReference type="OrthoDB" id="5406014at2759"/>
<dbReference type="InterPro" id="IPR036770">
    <property type="entry name" value="Ankyrin_rpt-contain_sf"/>
</dbReference>
<evidence type="ECO:0000256" key="2">
    <source>
        <dbReference type="ARBA" id="ARBA00023043"/>
    </source>
</evidence>
<keyword evidence="1" id="KW-0677">Repeat</keyword>
<feature type="region of interest" description="Disordered" evidence="3">
    <location>
        <begin position="1"/>
        <end position="40"/>
    </location>
</feature>
<reference evidence="4" key="1">
    <citation type="submission" date="2013-11" db="EMBL/GenBank/DDBJ databases">
        <authorList>
            <person name="Sternberg P."/>
            <person name="Dillman A."/>
            <person name="Macchietto M."/>
        </authorList>
    </citation>
    <scope>NUCLEOTIDE SEQUENCE</scope>
    <source>
        <strain evidence="4">ALL</strain>
    </source>
</reference>
<dbReference type="Pfam" id="PF12796">
    <property type="entry name" value="Ank_2"/>
    <property type="match status" value="1"/>
</dbReference>
<dbReference type="InterPro" id="IPR002110">
    <property type="entry name" value="Ankyrin_rpt"/>
</dbReference>
<comment type="caution">
    <text evidence="4">The sequence shown here is derived from an EMBL/GenBank/DDBJ whole genome shotgun (WGS) entry which is preliminary data.</text>
</comment>